<evidence type="ECO:0000313" key="1">
    <source>
        <dbReference type="EMBL" id="AFI04131.1"/>
    </source>
</evidence>
<dbReference type="HOGENOM" id="CLU_2716846_0_0_7"/>
<sequence length="72" mass="8467">MNAEQQILQIRLNTIKQSFLGMHQIASHVDCNNKVAEFFSNLSHNMNNPQETHALIEKFEQTWLKEIKRLES</sequence>
<protein>
    <submittedName>
        <fullName evidence="1">Uncharacterized protein</fullName>
    </submittedName>
</protein>
<gene>
    <name evidence="1" type="ordered locus">HCW_04310</name>
</gene>
<organism evidence="1 2">
    <name type="scientific">Helicobacter cetorum (strain ATCC BAA-429 / MIT 00-7128)</name>
    <dbReference type="NCBI Taxonomy" id="182217"/>
    <lineage>
        <taxon>Bacteria</taxon>
        <taxon>Pseudomonadati</taxon>
        <taxon>Campylobacterota</taxon>
        <taxon>Epsilonproteobacteria</taxon>
        <taxon>Campylobacterales</taxon>
        <taxon>Helicobacteraceae</taxon>
        <taxon>Helicobacter</taxon>
    </lineage>
</organism>
<dbReference type="RefSeq" id="WP_014661001.1">
    <property type="nucleotide sequence ID" value="NC_017737.1"/>
</dbReference>
<dbReference type="EMBL" id="CP003479">
    <property type="protein sequence ID" value="AFI04131.1"/>
    <property type="molecule type" value="Genomic_DNA"/>
</dbReference>
<reference evidence="2" key="1">
    <citation type="submission" date="2012-04" db="EMBL/GenBank/DDBJ databases">
        <title>Complete genome sequence of Helicobacter cetorum strain MIT 00-7128.</title>
        <authorList>
            <person name="Kersulyte D."/>
            <person name="Berg D.E."/>
        </authorList>
    </citation>
    <scope>NUCLEOTIDE SEQUENCE [LARGE SCALE GENOMIC DNA]</scope>
    <source>
        <strain evidence="2">MIT 00-7128</strain>
    </source>
</reference>
<dbReference type="AlphaFoldDB" id="I0EMG2"/>
<name>I0EMG2_HELC0</name>
<accession>I0EMG2</accession>
<evidence type="ECO:0000313" key="2">
    <source>
        <dbReference type="Proteomes" id="UP000005010"/>
    </source>
</evidence>
<keyword evidence="2" id="KW-1185">Reference proteome</keyword>
<proteinExistence type="predicted"/>
<dbReference type="Proteomes" id="UP000005010">
    <property type="component" value="Chromosome"/>
</dbReference>
<dbReference type="KEGG" id="hce:HCW_04310"/>
<dbReference type="PATRIC" id="fig|182217.3.peg.919"/>
<dbReference type="STRING" id="182217.HCW_04310"/>